<dbReference type="Gene3D" id="1.10.110.10">
    <property type="entry name" value="Plant lipid-transfer and hydrophobic proteins"/>
    <property type="match status" value="1"/>
</dbReference>
<proteinExistence type="predicted"/>
<dbReference type="SUPFAM" id="SSF47699">
    <property type="entry name" value="Bifunctional inhibitor/lipid-transfer protein/seed storage 2S albumin"/>
    <property type="match status" value="1"/>
</dbReference>
<sequence length="149" mass="15640">MASNYIFNIYFIAILIYFLATIKNNSFLPLTNAAGGNCGNAPAASLVPCLGVAKNAKAKSPPICCGKVGALLKTSPKCLCAAILSPIAKNAGANPAVAVTIPKRCNIKNRPIGKKCGRISNEQVRLNLNMSKMDCLMNDLSKSNLAEIG</sequence>
<evidence type="ECO:0000313" key="3">
    <source>
        <dbReference type="EMBL" id="KAG5610510.1"/>
    </source>
</evidence>
<evidence type="ECO:0000259" key="2">
    <source>
        <dbReference type="Pfam" id="PF14368"/>
    </source>
</evidence>
<evidence type="ECO:0000256" key="1">
    <source>
        <dbReference type="SAM" id="Phobius"/>
    </source>
</evidence>
<accession>A0A9J5ZI57</accession>
<dbReference type="EMBL" id="JACXVP010000004">
    <property type="protein sequence ID" value="KAG5610510.1"/>
    <property type="molecule type" value="Genomic_DNA"/>
</dbReference>
<comment type="caution">
    <text evidence="3">The sequence shown here is derived from an EMBL/GenBank/DDBJ whole genome shotgun (WGS) entry which is preliminary data.</text>
</comment>
<keyword evidence="1" id="KW-1133">Transmembrane helix</keyword>
<dbReference type="GO" id="GO:0009627">
    <property type="term" value="P:systemic acquired resistance"/>
    <property type="evidence" value="ECO:0007669"/>
    <property type="project" value="InterPro"/>
</dbReference>
<evidence type="ECO:0000313" key="4">
    <source>
        <dbReference type="Proteomes" id="UP000824120"/>
    </source>
</evidence>
<gene>
    <name evidence="3" type="ORF">H5410_021791</name>
</gene>
<name>A0A9J5ZI57_SOLCO</name>
<dbReference type="Pfam" id="PF14368">
    <property type="entry name" value="LTP_2"/>
    <property type="match status" value="1"/>
</dbReference>
<feature type="transmembrane region" description="Helical" evidence="1">
    <location>
        <begin position="6"/>
        <end position="22"/>
    </location>
</feature>
<dbReference type="OrthoDB" id="1917294at2759"/>
<keyword evidence="1" id="KW-0812">Transmembrane</keyword>
<keyword evidence="1" id="KW-0472">Membrane</keyword>
<reference evidence="3 4" key="1">
    <citation type="submission" date="2020-09" db="EMBL/GenBank/DDBJ databases">
        <title>De no assembly of potato wild relative species, Solanum commersonii.</title>
        <authorList>
            <person name="Cho K."/>
        </authorList>
    </citation>
    <scope>NUCLEOTIDE SEQUENCE [LARGE SCALE GENOMIC DNA]</scope>
    <source>
        <strain evidence="3">LZ3.2</strain>
        <tissue evidence="3">Leaf</tissue>
    </source>
</reference>
<protein>
    <recommendedName>
        <fullName evidence="2">Bifunctional inhibitor/plant lipid transfer protein/seed storage helical domain-containing protein</fullName>
    </recommendedName>
</protein>
<keyword evidence="4" id="KW-1185">Reference proteome</keyword>
<dbReference type="CDD" id="cd00010">
    <property type="entry name" value="AAI_LTSS"/>
    <property type="match status" value="1"/>
</dbReference>
<dbReference type="InterPro" id="IPR036312">
    <property type="entry name" value="Bifun_inhib/LTP/seed_sf"/>
</dbReference>
<dbReference type="PANTHER" id="PTHR33122">
    <property type="entry name" value="LIPID BINDING PROTEIN-RELATED"/>
    <property type="match status" value="1"/>
</dbReference>
<dbReference type="AlphaFoldDB" id="A0A9J5ZI57"/>
<dbReference type="GO" id="GO:0005504">
    <property type="term" value="F:fatty acid binding"/>
    <property type="evidence" value="ECO:0007669"/>
    <property type="project" value="InterPro"/>
</dbReference>
<dbReference type="Proteomes" id="UP000824120">
    <property type="component" value="Chromosome 4"/>
</dbReference>
<feature type="domain" description="Bifunctional inhibitor/plant lipid transfer protein/seed storage helical" evidence="2">
    <location>
        <begin position="28"/>
        <end position="116"/>
    </location>
</feature>
<dbReference type="PANTHER" id="PTHR33122:SF13">
    <property type="entry name" value="BIFUNCTIONAL INHIBITOR_LIPID-TRANSFER PROTEIN_SEED STORAGE 2S ALBUMIN SUPERFAMILY PROTEIN"/>
    <property type="match status" value="1"/>
</dbReference>
<dbReference type="InterPro" id="IPR039265">
    <property type="entry name" value="DIR1-like"/>
</dbReference>
<dbReference type="InterPro" id="IPR016140">
    <property type="entry name" value="Bifunc_inhib/LTP/seed_store"/>
</dbReference>
<organism evidence="3 4">
    <name type="scientific">Solanum commersonii</name>
    <name type="common">Commerson's wild potato</name>
    <name type="synonym">Commerson's nightshade</name>
    <dbReference type="NCBI Taxonomy" id="4109"/>
    <lineage>
        <taxon>Eukaryota</taxon>
        <taxon>Viridiplantae</taxon>
        <taxon>Streptophyta</taxon>
        <taxon>Embryophyta</taxon>
        <taxon>Tracheophyta</taxon>
        <taxon>Spermatophyta</taxon>
        <taxon>Magnoliopsida</taxon>
        <taxon>eudicotyledons</taxon>
        <taxon>Gunneridae</taxon>
        <taxon>Pentapetalae</taxon>
        <taxon>asterids</taxon>
        <taxon>lamiids</taxon>
        <taxon>Solanales</taxon>
        <taxon>Solanaceae</taxon>
        <taxon>Solanoideae</taxon>
        <taxon>Solaneae</taxon>
        <taxon>Solanum</taxon>
    </lineage>
</organism>